<dbReference type="EMBL" id="SNZP01000002">
    <property type="protein sequence ID" value="TDR82184.1"/>
    <property type="molecule type" value="Genomic_DNA"/>
</dbReference>
<sequence length="72" mass="7527">MDQNIVTRAADAVGGKSPLAKAVGFSYQAIQQWEQAGYVPPKRIPAVAAASGIDIAEFYAAYQRASAAKEAA</sequence>
<dbReference type="OrthoDB" id="8596250at2"/>
<comment type="caution">
    <text evidence="1">The sequence shown here is derived from an EMBL/GenBank/DDBJ whole genome shotgun (WGS) entry which is preliminary data.</text>
</comment>
<gene>
    <name evidence="1" type="ORF">DFP86_102298</name>
</gene>
<dbReference type="InterPro" id="IPR001387">
    <property type="entry name" value="Cro/C1-type_HTH"/>
</dbReference>
<dbReference type="SUPFAM" id="SSF47413">
    <property type="entry name" value="lambda repressor-like DNA-binding domains"/>
    <property type="match status" value="1"/>
</dbReference>
<dbReference type="RefSeq" id="WP_133678601.1">
    <property type="nucleotide sequence ID" value="NZ_SNZP01000002.1"/>
</dbReference>
<protein>
    <submittedName>
        <fullName evidence="1">YdaS antitoxin of YdaST toxin-antitoxin system</fullName>
    </submittedName>
</protein>
<dbReference type="InterPro" id="IPR010982">
    <property type="entry name" value="Lambda_DNA-bd_dom_sf"/>
</dbReference>
<dbReference type="AlphaFoldDB" id="A0A4R7BB59"/>
<reference evidence="1 2" key="1">
    <citation type="submission" date="2019-03" db="EMBL/GenBank/DDBJ databases">
        <title>Genomic Encyclopedia of Type Strains, Phase III (KMG-III): the genomes of soil and plant-associated and newly described type strains.</title>
        <authorList>
            <person name="Whitman W."/>
        </authorList>
    </citation>
    <scope>NUCLEOTIDE SEQUENCE [LARGE SCALE GENOMIC DNA]</scope>
    <source>
        <strain evidence="1 2">CECT 8976</strain>
    </source>
</reference>
<dbReference type="GO" id="GO:0003677">
    <property type="term" value="F:DNA binding"/>
    <property type="evidence" value="ECO:0007669"/>
    <property type="project" value="InterPro"/>
</dbReference>
<dbReference type="InterPro" id="IPR031856">
    <property type="entry name" value="YdaS_toxin-like"/>
</dbReference>
<evidence type="ECO:0000313" key="1">
    <source>
        <dbReference type="EMBL" id="TDR82184.1"/>
    </source>
</evidence>
<evidence type="ECO:0000313" key="2">
    <source>
        <dbReference type="Proteomes" id="UP000295611"/>
    </source>
</evidence>
<accession>A0A4R7BB59</accession>
<dbReference type="CDD" id="cd00093">
    <property type="entry name" value="HTH_XRE"/>
    <property type="match status" value="1"/>
</dbReference>
<organism evidence="1 2">
    <name type="scientific">Paludibacterium purpuratum</name>
    <dbReference type="NCBI Taxonomy" id="1144873"/>
    <lineage>
        <taxon>Bacteria</taxon>
        <taxon>Pseudomonadati</taxon>
        <taxon>Pseudomonadota</taxon>
        <taxon>Betaproteobacteria</taxon>
        <taxon>Neisseriales</taxon>
        <taxon>Chromobacteriaceae</taxon>
        <taxon>Paludibacterium</taxon>
    </lineage>
</organism>
<dbReference type="Pfam" id="PF15943">
    <property type="entry name" value="YdaS_toxin"/>
    <property type="match status" value="1"/>
</dbReference>
<keyword evidence="2" id="KW-1185">Reference proteome</keyword>
<dbReference type="InterPro" id="IPR059216">
    <property type="entry name" value="LeuA_carph_isopro_dom"/>
</dbReference>
<dbReference type="Gene3D" id="1.10.260.40">
    <property type="entry name" value="lambda repressor-like DNA-binding domains"/>
    <property type="match status" value="1"/>
</dbReference>
<name>A0A4R7BB59_9NEIS</name>
<proteinExistence type="predicted"/>
<dbReference type="NCBIfam" id="NF046037">
    <property type="entry name" value="carphisopro"/>
    <property type="match status" value="1"/>
</dbReference>
<dbReference type="Proteomes" id="UP000295611">
    <property type="component" value="Unassembled WGS sequence"/>
</dbReference>